<comment type="caution">
    <text evidence="1">The sequence shown here is derived from an EMBL/GenBank/DDBJ whole genome shotgun (WGS) entry which is preliminary data.</text>
</comment>
<protein>
    <submittedName>
        <fullName evidence="1">Uncharacterized protein</fullName>
    </submittedName>
</protein>
<dbReference type="AlphaFoldDB" id="A0A0B1R3A6"/>
<dbReference type="RefSeq" id="WP_039336213.1">
    <property type="nucleotide sequence ID" value="NZ_JTJJ01000119.1"/>
</dbReference>
<sequence>MNFEQSDFLSSMSVDDFIFFKKVKLIEKARTSWEHFEEVIYSLLDKAREGLSSSKDSFNYDDTREDAYSDMLLPYLNKYDEHGLVAVREGKSAGHCDIVITLGSFKWLGEAKKATGYDHIYSGFLQLCNRYSACHSNSRSGGILLYCSQKKVNLVMNRWITHLSENYIEKIDSYNNQNDENIKFTKHSHTESGTEYKVIHYPFYLYHNPLD</sequence>
<organism evidence="1 2">
    <name type="scientific">Pantoea rodasii</name>
    <dbReference type="NCBI Taxonomy" id="1076549"/>
    <lineage>
        <taxon>Bacteria</taxon>
        <taxon>Pseudomonadati</taxon>
        <taxon>Pseudomonadota</taxon>
        <taxon>Gammaproteobacteria</taxon>
        <taxon>Enterobacterales</taxon>
        <taxon>Erwiniaceae</taxon>
        <taxon>Pantoea</taxon>
    </lineage>
</organism>
<accession>A0A0B1R3A6</accession>
<name>A0A0B1R3A6_9GAMM</name>
<proteinExistence type="predicted"/>
<evidence type="ECO:0000313" key="1">
    <source>
        <dbReference type="EMBL" id="KHJ65580.1"/>
    </source>
</evidence>
<dbReference type="Proteomes" id="UP000030853">
    <property type="component" value="Unassembled WGS sequence"/>
</dbReference>
<reference evidence="1 2" key="1">
    <citation type="submission" date="2014-11" db="EMBL/GenBank/DDBJ databases">
        <title>Genome sequencing of Pantoea rodasii ND03.</title>
        <authorList>
            <person name="Muhamad Yunos N.Y."/>
            <person name="Chan K.-G."/>
        </authorList>
    </citation>
    <scope>NUCLEOTIDE SEQUENCE [LARGE SCALE GENOMIC DNA]</scope>
    <source>
        <strain evidence="1 2">ND03</strain>
    </source>
</reference>
<dbReference type="EMBL" id="JTJJ01000119">
    <property type="protein sequence ID" value="KHJ65580.1"/>
    <property type="molecule type" value="Genomic_DNA"/>
</dbReference>
<gene>
    <name evidence="1" type="ORF">QU24_23560</name>
</gene>
<evidence type="ECO:0000313" key="2">
    <source>
        <dbReference type="Proteomes" id="UP000030853"/>
    </source>
</evidence>